<reference evidence="1 2" key="1">
    <citation type="journal article" date="2019" name="Nat. Ecol. Evol.">
        <title>Megaphylogeny resolves global patterns of mushroom evolution.</title>
        <authorList>
            <person name="Varga T."/>
            <person name="Krizsan K."/>
            <person name="Foldi C."/>
            <person name="Dima B."/>
            <person name="Sanchez-Garcia M."/>
            <person name="Sanchez-Ramirez S."/>
            <person name="Szollosi G.J."/>
            <person name="Szarkandi J.G."/>
            <person name="Papp V."/>
            <person name="Albert L."/>
            <person name="Andreopoulos W."/>
            <person name="Angelini C."/>
            <person name="Antonin V."/>
            <person name="Barry K.W."/>
            <person name="Bougher N.L."/>
            <person name="Buchanan P."/>
            <person name="Buyck B."/>
            <person name="Bense V."/>
            <person name="Catcheside P."/>
            <person name="Chovatia M."/>
            <person name="Cooper J."/>
            <person name="Damon W."/>
            <person name="Desjardin D."/>
            <person name="Finy P."/>
            <person name="Geml J."/>
            <person name="Haridas S."/>
            <person name="Hughes K."/>
            <person name="Justo A."/>
            <person name="Karasinski D."/>
            <person name="Kautmanova I."/>
            <person name="Kiss B."/>
            <person name="Kocsube S."/>
            <person name="Kotiranta H."/>
            <person name="LaButti K.M."/>
            <person name="Lechner B.E."/>
            <person name="Liimatainen K."/>
            <person name="Lipzen A."/>
            <person name="Lukacs Z."/>
            <person name="Mihaltcheva S."/>
            <person name="Morgado L.N."/>
            <person name="Niskanen T."/>
            <person name="Noordeloos M.E."/>
            <person name="Ohm R.A."/>
            <person name="Ortiz-Santana B."/>
            <person name="Ovrebo C."/>
            <person name="Racz N."/>
            <person name="Riley R."/>
            <person name="Savchenko A."/>
            <person name="Shiryaev A."/>
            <person name="Soop K."/>
            <person name="Spirin V."/>
            <person name="Szebenyi C."/>
            <person name="Tomsovsky M."/>
            <person name="Tulloss R.E."/>
            <person name="Uehling J."/>
            <person name="Grigoriev I.V."/>
            <person name="Vagvolgyi C."/>
            <person name="Papp T."/>
            <person name="Martin F.M."/>
            <person name="Miettinen O."/>
            <person name="Hibbett D.S."/>
            <person name="Nagy L.G."/>
        </authorList>
    </citation>
    <scope>NUCLEOTIDE SEQUENCE [LARGE SCALE GENOMIC DNA]</scope>
    <source>
        <strain evidence="1 2">OMC1185</strain>
    </source>
</reference>
<dbReference type="Proteomes" id="UP000305948">
    <property type="component" value="Unassembled WGS sequence"/>
</dbReference>
<proteinExistence type="predicted"/>
<sequence>MPSGNPSSTHKSRGLYLTTAPVVCFCICCEPCLHYSLLPCMRSSEAVNRVFSARTRFVTVEREDVHCKCDMARLHII</sequence>
<keyword evidence="2" id="KW-1185">Reference proteome</keyword>
<name>A0A5C3MZT6_9AGAM</name>
<evidence type="ECO:0000313" key="1">
    <source>
        <dbReference type="EMBL" id="TFK50403.1"/>
    </source>
</evidence>
<dbReference type="AlphaFoldDB" id="A0A5C3MZT6"/>
<organism evidence="1 2">
    <name type="scientific">Heliocybe sulcata</name>
    <dbReference type="NCBI Taxonomy" id="5364"/>
    <lineage>
        <taxon>Eukaryota</taxon>
        <taxon>Fungi</taxon>
        <taxon>Dikarya</taxon>
        <taxon>Basidiomycota</taxon>
        <taxon>Agaricomycotina</taxon>
        <taxon>Agaricomycetes</taxon>
        <taxon>Gloeophyllales</taxon>
        <taxon>Gloeophyllaceae</taxon>
        <taxon>Heliocybe</taxon>
    </lineage>
</organism>
<gene>
    <name evidence="1" type="ORF">OE88DRAFT_250447</name>
</gene>
<protein>
    <submittedName>
        <fullName evidence="1">Uncharacterized protein</fullName>
    </submittedName>
</protein>
<dbReference type="EMBL" id="ML213513">
    <property type="protein sequence ID" value="TFK50403.1"/>
    <property type="molecule type" value="Genomic_DNA"/>
</dbReference>
<accession>A0A5C3MZT6</accession>
<evidence type="ECO:0000313" key="2">
    <source>
        <dbReference type="Proteomes" id="UP000305948"/>
    </source>
</evidence>